<dbReference type="PANTHER" id="PTHR42852:SF18">
    <property type="entry name" value="CHROMOSOME UNDETERMINED SCAFFOLD_47, WHOLE GENOME SHOTGUN SEQUENCE"/>
    <property type="match status" value="1"/>
</dbReference>
<reference evidence="4" key="1">
    <citation type="journal article" date="2014" name="Environ. Microbiol.">
        <title>Comparative genomics of the marine bacterial genus Glaciecola reveals the high degree of genomic diversity and genomic characteristic for cold adaptation.</title>
        <authorList>
            <person name="Qin Q.L."/>
            <person name="Xie B.B."/>
            <person name="Yu Y."/>
            <person name="Shu Y.L."/>
            <person name="Rong J.C."/>
            <person name="Zhang Y.J."/>
            <person name="Zhao D.L."/>
            <person name="Chen X.L."/>
            <person name="Zhang X.Y."/>
            <person name="Chen B."/>
            <person name="Zhou B.C."/>
            <person name="Zhang Y.Z."/>
        </authorList>
    </citation>
    <scope>NUCLEOTIDE SEQUENCE [LARGE SCALE GENOMIC DNA]</scope>
    <source>
        <strain evidence="4">LMG 21857</strain>
    </source>
</reference>
<dbReference type="STRING" id="1129793.GPLA_3049"/>
<name>K6ZUI3_9ALTE</name>
<accession>K6ZUI3</accession>
<dbReference type="Proteomes" id="UP000006322">
    <property type="component" value="Unassembled WGS sequence"/>
</dbReference>
<dbReference type="OrthoDB" id="9799347at2"/>
<evidence type="ECO:0000313" key="4">
    <source>
        <dbReference type="Proteomes" id="UP000006322"/>
    </source>
</evidence>
<dbReference type="CDD" id="cd02966">
    <property type="entry name" value="TlpA_like_family"/>
    <property type="match status" value="1"/>
</dbReference>
<feature type="signal peptide" evidence="1">
    <location>
        <begin position="1"/>
        <end position="18"/>
    </location>
</feature>
<evidence type="ECO:0000256" key="1">
    <source>
        <dbReference type="SAM" id="SignalP"/>
    </source>
</evidence>
<dbReference type="RefSeq" id="WP_007105708.1">
    <property type="nucleotide sequence ID" value="NZ_BAER01000079.1"/>
</dbReference>
<dbReference type="GO" id="GO:0016491">
    <property type="term" value="F:oxidoreductase activity"/>
    <property type="evidence" value="ECO:0007669"/>
    <property type="project" value="InterPro"/>
</dbReference>
<feature type="domain" description="Thioredoxin" evidence="2">
    <location>
        <begin position="18"/>
        <end position="157"/>
    </location>
</feature>
<dbReference type="AlphaFoldDB" id="K6ZUI3"/>
<dbReference type="SUPFAM" id="SSF52833">
    <property type="entry name" value="Thioredoxin-like"/>
    <property type="match status" value="1"/>
</dbReference>
<dbReference type="InterPro" id="IPR050553">
    <property type="entry name" value="Thioredoxin_ResA/DsbE_sf"/>
</dbReference>
<protein>
    <submittedName>
        <fullName evidence="3">Thiol-disulfide oxidoreductase resA</fullName>
    </submittedName>
</protein>
<feature type="chain" id="PRO_5003898623" evidence="1">
    <location>
        <begin position="19"/>
        <end position="160"/>
    </location>
</feature>
<evidence type="ECO:0000313" key="3">
    <source>
        <dbReference type="EMBL" id="GAC33942.1"/>
    </source>
</evidence>
<keyword evidence="1" id="KW-0732">Signal</keyword>
<keyword evidence="4" id="KW-1185">Reference proteome</keyword>
<dbReference type="PROSITE" id="PS51352">
    <property type="entry name" value="THIOREDOXIN_2"/>
    <property type="match status" value="1"/>
</dbReference>
<gene>
    <name evidence="3" type="primary">resA</name>
    <name evidence="3" type="ORF">GPLA_3049</name>
</gene>
<dbReference type="InterPro" id="IPR036249">
    <property type="entry name" value="Thioredoxin-like_sf"/>
</dbReference>
<comment type="caution">
    <text evidence="3">The sequence shown here is derived from an EMBL/GenBank/DDBJ whole genome shotgun (WGS) entry which is preliminary data.</text>
</comment>
<dbReference type="InterPro" id="IPR013740">
    <property type="entry name" value="Redoxin"/>
</dbReference>
<dbReference type="Gene3D" id="3.40.30.10">
    <property type="entry name" value="Glutaredoxin"/>
    <property type="match status" value="1"/>
</dbReference>
<evidence type="ECO:0000259" key="2">
    <source>
        <dbReference type="PROSITE" id="PS51352"/>
    </source>
</evidence>
<dbReference type="PANTHER" id="PTHR42852">
    <property type="entry name" value="THIOL:DISULFIDE INTERCHANGE PROTEIN DSBE"/>
    <property type="match status" value="1"/>
</dbReference>
<dbReference type="Pfam" id="PF08534">
    <property type="entry name" value="Redoxin"/>
    <property type="match status" value="1"/>
</dbReference>
<organism evidence="3 4">
    <name type="scientific">Paraglaciecola polaris LMG 21857</name>
    <dbReference type="NCBI Taxonomy" id="1129793"/>
    <lineage>
        <taxon>Bacteria</taxon>
        <taxon>Pseudomonadati</taxon>
        <taxon>Pseudomonadota</taxon>
        <taxon>Gammaproteobacteria</taxon>
        <taxon>Alteromonadales</taxon>
        <taxon>Alteromonadaceae</taxon>
        <taxon>Paraglaciecola</taxon>
    </lineage>
</organism>
<dbReference type="InterPro" id="IPR013766">
    <property type="entry name" value="Thioredoxin_domain"/>
</dbReference>
<dbReference type="EMBL" id="BAER01000079">
    <property type="protein sequence ID" value="GAC33942.1"/>
    <property type="molecule type" value="Genomic_DNA"/>
</dbReference>
<proteinExistence type="predicted"/>
<sequence>MRYVVAVILLFVSPFSFASNGKQAPDFNFSLDGQMQQLSQLKGHVVYVDFWASWCKPCRQSFPWLNQIQTQYAKQGLLVVGVNLDTEPELVSAFLHQVPAHFPITYDPDGKIAQQYELVGMPSSYLIDRDGTIRFSHKGFFSAKQGAYEQQIIALLQESE</sequence>